<name>A0A4Q7EHZ1_9CYAN</name>
<organism evidence="3 4">
    <name type="scientific">Leptolyngbya iicbica LK</name>
    <dbReference type="NCBI Taxonomy" id="2294035"/>
    <lineage>
        <taxon>Bacteria</taxon>
        <taxon>Bacillati</taxon>
        <taxon>Cyanobacteriota</taxon>
        <taxon>Cyanophyceae</taxon>
        <taxon>Leptolyngbyales</taxon>
        <taxon>Leptolyngbyaceae</taxon>
        <taxon>Leptolyngbya group</taxon>
        <taxon>Leptolyngbya</taxon>
        <taxon>Leptolyngbya iicbica</taxon>
    </lineage>
</organism>
<dbReference type="NCBIfam" id="TIGR02669">
    <property type="entry name" value="SpoIID_LytB"/>
    <property type="match status" value="1"/>
</dbReference>
<dbReference type="EMBL" id="QVFV01000001">
    <property type="protein sequence ID" value="RZM82983.1"/>
    <property type="molecule type" value="Genomic_DNA"/>
</dbReference>
<comment type="caution">
    <text evidence="3">The sequence shown here is derived from an EMBL/GenBank/DDBJ whole genome shotgun (WGS) entry which is preliminary data.</text>
</comment>
<evidence type="ECO:0000313" key="4">
    <source>
        <dbReference type="Proteomes" id="UP000292459"/>
    </source>
</evidence>
<evidence type="ECO:0000256" key="1">
    <source>
        <dbReference type="SAM" id="MobiDB-lite"/>
    </source>
</evidence>
<feature type="compositionally biased region" description="Low complexity" evidence="1">
    <location>
        <begin position="92"/>
        <end position="112"/>
    </location>
</feature>
<dbReference type="Pfam" id="PF08486">
    <property type="entry name" value="SpoIID"/>
    <property type="match status" value="1"/>
</dbReference>
<feature type="domain" description="Sporulation stage II protein D amidase enhancer LytB N-terminal" evidence="2">
    <location>
        <begin position="220"/>
        <end position="309"/>
    </location>
</feature>
<protein>
    <submittedName>
        <fullName evidence="3">SpoIID/LytB domain-containing protein</fullName>
    </submittedName>
</protein>
<dbReference type="GO" id="GO:0030435">
    <property type="term" value="P:sporulation resulting in formation of a cellular spore"/>
    <property type="evidence" value="ECO:0007669"/>
    <property type="project" value="InterPro"/>
</dbReference>
<dbReference type="Proteomes" id="UP000292459">
    <property type="component" value="Unassembled WGS sequence"/>
</dbReference>
<gene>
    <name evidence="3" type="ORF">DYY88_00920</name>
</gene>
<dbReference type="OrthoDB" id="9794671at2"/>
<feature type="region of interest" description="Disordered" evidence="1">
    <location>
        <begin position="80"/>
        <end position="118"/>
    </location>
</feature>
<evidence type="ECO:0000313" key="3">
    <source>
        <dbReference type="EMBL" id="RZM82983.1"/>
    </source>
</evidence>
<keyword evidence="4" id="KW-1185">Reference proteome</keyword>
<dbReference type="InterPro" id="IPR013486">
    <property type="entry name" value="SpoIID/LytB"/>
</dbReference>
<proteinExistence type="predicted"/>
<dbReference type="AlphaFoldDB" id="A0A4Q7EHZ1"/>
<dbReference type="InterPro" id="IPR013693">
    <property type="entry name" value="SpoIID/LytB_N"/>
</dbReference>
<accession>A0A4Q7EHZ1</accession>
<evidence type="ECO:0000259" key="2">
    <source>
        <dbReference type="Pfam" id="PF08486"/>
    </source>
</evidence>
<reference evidence="3 4" key="1">
    <citation type="submission" date="2018-11" db="EMBL/GenBank/DDBJ databases">
        <title>Whole genome sequencing of an environmental sample.</title>
        <authorList>
            <person name="Sarangi A.N."/>
            <person name="Singh D."/>
            <person name="Tripathy S."/>
        </authorList>
    </citation>
    <scope>NUCLEOTIDE SEQUENCE [LARGE SCALE GENOMIC DNA]</scope>
    <source>
        <strain evidence="3 4">Lakshadweep</strain>
    </source>
</reference>
<sequence>MQFHQEWQRIQRLCHRDPKFPLRRLTFASGALLSGALIFKAMPTVGSTATPVEESLWRTTGAVRQAVVDLYRIQRSQRHTAIANPAAPPPSSADQTAGNSTASAASATAQSQPEAPQVQSVAITGDVIDNVLEMRVAIARDVSSLTVGSSSQGWVITTDGSAHCDIAAQTSLTASPTASGISFGGCQLGGAVWLEAESGGFVFVKNGWFKGRVLLYNDGGQLMAVNFVRLGDYLSSVVGSEMYHHWPLEALKAQAVAARSYALTHHVRPASDYWDLDNTQRFQAYKGINLETANTQRAVAETAGEFISYNGGIVESLYAASDQIVQEAHGGQGMSQHGAKDHAVNGYSYDQILGVYYPGTSLSRLVVEQ</sequence>